<feature type="chain" id="PRO_5019347496" evidence="13">
    <location>
        <begin position="29"/>
        <end position="711"/>
    </location>
</feature>
<evidence type="ECO:0000256" key="2">
    <source>
        <dbReference type="ARBA" id="ARBA00022448"/>
    </source>
</evidence>
<proteinExistence type="inferred from homology"/>
<keyword evidence="5 13" id="KW-0732">Signal</keyword>
<dbReference type="OrthoDB" id="9796221at2"/>
<comment type="similarity">
    <text evidence="10 11">Belongs to the TonB-dependent receptor family.</text>
</comment>
<dbReference type="InterPro" id="IPR000531">
    <property type="entry name" value="Beta-barrel_TonB"/>
</dbReference>
<dbReference type="PANTHER" id="PTHR30069:SF53">
    <property type="entry name" value="COLICIN I RECEPTOR-RELATED"/>
    <property type="match status" value="1"/>
</dbReference>
<name>A0A437LWQ6_9SPHN</name>
<evidence type="ECO:0000313" key="17">
    <source>
        <dbReference type="Proteomes" id="UP000282971"/>
    </source>
</evidence>
<dbReference type="Pfam" id="PF00593">
    <property type="entry name" value="TonB_dep_Rec_b-barrel"/>
    <property type="match status" value="1"/>
</dbReference>
<evidence type="ECO:0000313" key="16">
    <source>
        <dbReference type="EMBL" id="RVT89822.1"/>
    </source>
</evidence>
<evidence type="ECO:0000256" key="4">
    <source>
        <dbReference type="ARBA" id="ARBA00022692"/>
    </source>
</evidence>
<comment type="subcellular location">
    <subcellularLocation>
        <location evidence="1 10">Cell outer membrane</location>
        <topology evidence="1 10">Multi-pass membrane protein</topology>
    </subcellularLocation>
</comment>
<feature type="signal peptide" evidence="13">
    <location>
        <begin position="1"/>
        <end position="28"/>
    </location>
</feature>
<dbReference type="InterPro" id="IPR039426">
    <property type="entry name" value="TonB-dep_rcpt-like"/>
</dbReference>
<keyword evidence="17" id="KW-1185">Reference proteome</keyword>
<dbReference type="Gene3D" id="2.170.130.10">
    <property type="entry name" value="TonB-dependent receptor, plug domain"/>
    <property type="match status" value="1"/>
</dbReference>
<dbReference type="Proteomes" id="UP000282971">
    <property type="component" value="Unassembled WGS sequence"/>
</dbReference>
<dbReference type="EMBL" id="SACN01000004">
    <property type="protein sequence ID" value="RVT89822.1"/>
    <property type="molecule type" value="Genomic_DNA"/>
</dbReference>
<keyword evidence="4 10" id="KW-0812">Transmembrane</keyword>
<dbReference type="Gene3D" id="2.40.170.20">
    <property type="entry name" value="TonB-dependent receptor, beta-barrel domain"/>
    <property type="match status" value="1"/>
</dbReference>
<keyword evidence="7 11" id="KW-0798">TonB box</keyword>
<feature type="compositionally biased region" description="Low complexity" evidence="12">
    <location>
        <begin position="335"/>
        <end position="346"/>
    </location>
</feature>
<evidence type="ECO:0000256" key="13">
    <source>
        <dbReference type="SAM" id="SignalP"/>
    </source>
</evidence>
<keyword evidence="3 10" id="KW-1134">Transmembrane beta strand</keyword>
<dbReference type="CDD" id="cd01347">
    <property type="entry name" value="ligand_gated_channel"/>
    <property type="match status" value="1"/>
</dbReference>
<sequence>MTGLKMARLVGRGYLVALAALLHAQAIAEDAAPADTTDGSDIVVTAAGFEQKIIDAPASISVIDRAELQERRFGSLAEALVNVEGIDVGQTAGKTGGLNISIRGMPSDYTLILVDGRRQNAPGNVTPNGFGETSTSFLPPFSAIDRIEVVRGPMSTLYGSDAMGGVINLITRKVGDRWAGTVTAETTLQEDGQYGNMYSGNGYIQGPIVRDLIGLTLRGSYFKREAAALTYDNVNGQPVEISTRGPSPVKSRTHTLGGRITLTPHPDHDIWFEADINRQWYDNSQSQLGTGTVQGGYGPEMRFNRDNYALAHTWRAGFAQIDTTLSRNITDNKGRTIPPGTPGKTPGAERELKATNTILDSRAVVPLGRVNATIGGQYWKAEMVDGVAVDKYEFVQWAAFAEAAWDIVDTFTLTLGGRYDDHETFGSKFSPRAYGVFKPAQGLTVKGGVSRGFKTPRLDQIAPGIVGFGGQGTIPLIGTPGLKPEISTTTELGVYYDDGGLFSGNVTLFNNKFKDKIASAPPIPNCTWSVQRNRPGCLNIGEFPRAENFGQTINVDSAVTRGIEAAAKFEFTPAISLGLNYTYTESEQKSGAEAGEPLVNTPKHMINGNLRWKVNDKLSTWVRGEYRSKRYRGAGAAQTALGSFRAYEQFHVGGNYQLTPVLRLSAAVYNVFDKDFTPYLPYASGATTVYAAAFANPQEPRRYWLSATFDF</sequence>
<protein>
    <submittedName>
        <fullName evidence="16">TonB-dependent receptor</fullName>
    </submittedName>
</protein>
<dbReference type="PANTHER" id="PTHR30069">
    <property type="entry name" value="TONB-DEPENDENT OUTER MEMBRANE RECEPTOR"/>
    <property type="match status" value="1"/>
</dbReference>
<dbReference type="GO" id="GO:0044718">
    <property type="term" value="P:siderophore transmembrane transport"/>
    <property type="evidence" value="ECO:0007669"/>
    <property type="project" value="TreeGrafter"/>
</dbReference>
<evidence type="ECO:0000256" key="11">
    <source>
        <dbReference type="RuleBase" id="RU003357"/>
    </source>
</evidence>
<evidence type="ECO:0000256" key="6">
    <source>
        <dbReference type="ARBA" id="ARBA00023065"/>
    </source>
</evidence>
<dbReference type="InterPro" id="IPR012910">
    <property type="entry name" value="Plug_dom"/>
</dbReference>
<dbReference type="GO" id="GO:0009279">
    <property type="term" value="C:cell outer membrane"/>
    <property type="evidence" value="ECO:0007669"/>
    <property type="project" value="UniProtKB-SubCell"/>
</dbReference>
<keyword evidence="6" id="KW-0406">Ion transport</keyword>
<evidence type="ECO:0000256" key="3">
    <source>
        <dbReference type="ARBA" id="ARBA00022452"/>
    </source>
</evidence>
<gene>
    <name evidence="16" type="ORF">EOD43_20825</name>
</gene>
<dbReference type="PROSITE" id="PS52016">
    <property type="entry name" value="TONB_DEPENDENT_REC_3"/>
    <property type="match status" value="1"/>
</dbReference>
<evidence type="ECO:0000256" key="7">
    <source>
        <dbReference type="ARBA" id="ARBA00023077"/>
    </source>
</evidence>
<evidence type="ECO:0000256" key="10">
    <source>
        <dbReference type="PROSITE-ProRule" id="PRU01360"/>
    </source>
</evidence>
<dbReference type="SUPFAM" id="SSF56935">
    <property type="entry name" value="Porins"/>
    <property type="match status" value="1"/>
</dbReference>
<organism evidence="16 17">
    <name type="scientific">Sphingomonas crocodyli</name>
    <dbReference type="NCBI Taxonomy" id="1979270"/>
    <lineage>
        <taxon>Bacteria</taxon>
        <taxon>Pseudomonadati</taxon>
        <taxon>Pseudomonadota</taxon>
        <taxon>Alphaproteobacteria</taxon>
        <taxon>Sphingomonadales</taxon>
        <taxon>Sphingomonadaceae</taxon>
        <taxon>Sphingomonas</taxon>
    </lineage>
</organism>
<dbReference type="GO" id="GO:0015344">
    <property type="term" value="F:siderophore uptake transmembrane transporter activity"/>
    <property type="evidence" value="ECO:0007669"/>
    <property type="project" value="TreeGrafter"/>
</dbReference>
<dbReference type="Pfam" id="PF07715">
    <property type="entry name" value="Plug"/>
    <property type="match status" value="1"/>
</dbReference>
<accession>A0A437LWQ6</accession>
<dbReference type="InterPro" id="IPR037066">
    <property type="entry name" value="Plug_dom_sf"/>
</dbReference>
<evidence type="ECO:0000256" key="1">
    <source>
        <dbReference type="ARBA" id="ARBA00004571"/>
    </source>
</evidence>
<evidence type="ECO:0000256" key="9">
    <source>
        <dbReference type="ARBA" id="ARBA00023237"/>
    </source>
</evidence>
<evidence type="ECO:0000256" key="12">
    <source>
        <dbReference type="SAM" id="MobiDB-lite"/>
    </source>
</evidence>
<keyword evidence="9 10" id="KW-0998">Cell outer membrane</keyword>
<evidence type="ECO:0000259" key="15">
    <source>
        <dbReference type="Pfam" id="PF07715"/>
    </source>
</evidence>
<dbReference type="AlphaFoldDB" id="A0A437LWQ6"/>
<evidence type="ECO:0000259" key="14">
    <source>
        <dbReference type="Pfam" id="PF00593"/>
    </source>
</evidence>
<keyword evidence="8 10" id="KW-0472">Membrane</keyword>
<dbReference type="InterPro" id="IPR036942">
    <property type="entry name" value="Beta-barrel_TonB_sf"/>
</dbReference>
<keyword evidence="16" id="KW-0675">Receptor</keyword>
<feature type="domain" description="TonB-dependent receptor-like beta-barrel" evidence="14">
    <location>
        <begin position="219"/>
        <end position="671"/>
    </location>
</feature>
<evidence type="ECO:0000256" key="5">
    <source>
        <dbReference type="ARBA" id="ARBA00022729"/>
    </source>
</evidence>
<keyword evidence="2 10" id="KW-0813">Transport</keyword>
<evidence type="ECO:0000256" key="8">
    <source>
        <dbReference type="ARBA" id="ARBA00023136"/>
    </source>
</evidence>
<feature type="region of interest" description="Disordered" evidence="12">
    <location>
        <begin position="329"/>
        <end position="348"/>
    </location>
</feature>
<dbReference type="RefSeq" id="WP_127746028.1">
    <property type="nucleotide sequence ID" value="NZ_SACN01000004.1"/>
</dbReference>
<comment type="caution">
    <text evidence="16">The sequence shown here is derived from an EMBL/GenBank/DDBJ whole genome shotgun (WGS) entry which is preliminary data.</text>
</comment>
<feature type="domain" description="TonB-dependent receptor plug" evidence="15">
    <location>
        <begin position="53"/>
        <end position="166"/>
    </location>
</feature>
<reference evidence="16 17" key="1">
    <citation type="submission" date="2019-01" db="EMBL/GenBank/DDBJ databases">
        <authorList>
            <person name="Chen W.-M."/>
        </authorList>
    </citation>
    <scope>NUCLEOTIDE SEQUENCE [LARGE SCALE GENOMIC DNA]</scope>
    <source>
        <strain evidence="16 17">CCP-7</strain>
    </source>
</reference>